<evidence type="ECO:0000313" key="2">
    <source>
        <dbReference type="EMBL" id="GJD41356.1"/>
    </source>
</evidence>
<protein>
    <submittedName>
        <fullName evidence="2">Uncharacterized protein</fullName>
    </submittedName>
</protein>
<keyword evidence="1" id="KW-1133">Transmembrane helix</keyword>
<evidence type="ECO:0000313" key="3">
    <source>
        <dbReference type="Proteomes" id="UP001055307"/>
    </source>
</evidence>
<comment type="caution">
    <text evidence="2">The sequence shown here is derived from an EMBL/GenBank/DDBJ whole genome shotgun (WGS) entry which is preliminary data.</text>
</comment>
<gene>
    <name evidence="2" type="ORF">OICFNHDK_3839</name>
</gene>
<organism evidence="2 3">
    <name type="scientific">Methylobacterium bullatum</name>
    <dbReference type="NCBI Taxonomy" id="570505"/>
    <lineage>
        <taxon>Bacteria</taxon>
        <taxon>Pseudomonadati</taxon>
        <taxon>Pseudomonadota</taxon>
        <taxon>Alphaproteobacteria</taxon>
        <taxon>Hyphomicrobiales</taxon>
        <taxon>Methylobacteriaceae</taxon>
        <taxon>Methylobacterium</taxon>
    </lineage>
</organism>
<keyword evidence="3" id="KW-1185">Reference proteome</keyword>
<name>A0AAV4ZBQ3_9HYPH</name>
<keyword evidence="1" id="KW-0472">Membrane</keyword>
<dbReference type="AlphaFoldDB" id="A0AAV4ZBQ3"/>
<accession>A0AAV4ZBQ3</accession>
<keyword evidence="1" id="KW-0812">Transmembrane</keyword>
<dbReference type="Proteomes" id="UP001055307">
    <property type="component" value="Unassembled WGS sequence"/>
</dbReference>
<sequence length="33" mass="3666">MSHGLALIPLFTVLALIVWLGLWSLQSSRSEKV</sequence>
<reference evidence="2" key="2">
    <citation type="submission" date="2021-08" db="EMBL/GenBank/DDBJ databases">
        <authorList>
            <person name="Tani A."/>
            <person name="Ola A."/>
            <person name="Ogura Y."/>
            <person name="Katsura K."/>
            <person name="Hayashi T."/>
        </authorList>
    </citation>
    <scope>NUCLEOTIDE SEQUENCE</scope>
    <source>
        <strain evidence="2">DSM 21893</strain>
    </source>
</reference>
<evidence type="ECO:0000256" key="1">
    <source>
        <dbReference type="SAM" id="Phobius"/>
    </source>
</evidence>
<reference evidence="2" key="1">
    <citation type="journal article" date="2016" name="Front. Microbiol.">
        <title>Genome Sequence of the Piezophilic, Mesophilic Sulfate-Reducing Bacterium Desulfovibrio indicus J2T.</title>
        <authorList>
            <person name="Cao J."/>
            <person name="Maignien L."/>
            <person name="Shao Z."/>
            <person name="Alain K."/>
            <person name="Jebbar M."/>
        </authorList>
    </citation>
    <scope>NUCLEOTIDE SEQUENCE</scope>
    <source>
        <strain evidence="2">DSM 21893</strain>
    </source>
</reference>
<dbReference type="EMBL" id="BPQF01000019">
    <property type="protein sequence ID" value="GJD41356.1"/>
    <property type="molecule type" value="Genomic_DNA"/>
</dbReference>
<feature type="transmembrane region" description="Helical" evidence="1">
    <location>
        <begin position="6"/>
        <end position="25"/>
    </location>
</feature>
<proteinExistence type="predicted"/>